<reference evidence="2 3" key="1">
    <citation type="submission" date="2021-02" db="EMBL/GenBank/DDBJ databases">
        <title>Variation within the Batrachochytrium salamandrivorans European outbreak.</title>
        <authorList>
            <person name="Kelly M."/>
            <person name="Pasmans F."/>
            <person name="Shea T.P."/>
            <person name="Munoz J.F."/>
            <person name="Carranza S."/>
            <person name="Cuomo C.A."/>
            <person name="Martel A."/>
        </authorList>
    </citation>
    <scope>NUCLEOTIDE SEQUENCE [LARGE SCALE GENOMIC DNA]</scope>
    <source>
        <strain evidence="2 3">AMFP18/2</strain>
    </source>
</reference>
<comment type="caution">
    <text evidence="2">The sequence shown here is derived from an EMBL/GenBank/DDBJ whole genome shotgun (WGS) entry which is preliminary data.</text>
</comment>
<organism evidence="2 3">
    <name type="scientific">Batrachochytrium salamandrivorans</name>
    <dbReference type="NCBI Taxonomy" id="1357716"/>
    <lineage>
        <taxon>Eukaryota</taxon>
        <taxon>Fungi</taxon>
        <taxon>Fungi incertae sedis</taxon>
        <taxon>Chytridiomycota</taxon>
        <taxon>Chytridiomycota incertae sedis</taxon>
        <taxon>Chytridiomycetes</taxon>
        <taxon>Rhizophydiales</taxon>
        <taxon>Rhizophydiales incertae sedis</taxon>
        <taxon>Batrachochytrium</taxon>
    </lineage>
</organism>
<feature type="compositionally biased region" description="Low complexity" evidence="1">
    <location>
        <begin position="21"/>
        <end position="33"/>
    </location>
</feature>
<gene>
    <name evidence="2" type="ORF">BASA50_000302</name>
</gene>
<accession>A0ABQ8EXA8</accession>
<sequence>MALPEGAATSGQSGRTSNVSTAAEVTPTATTPAQRRKAKPPIGLPEKTLQHSFPHTTNSDISPFLHAVVLESHRRHTARRLAAYNEENQQKQQQQQQQHQQQQQQPEVEKLLHQPQLVCGQLLDFQVTYGRGWTQHVRRPTLACFKDVDWNPNSNQPPPQELQVVLSTKSEGSQHLQHVFDVSGTAPTSSQNTDGITELVLDISQSPAYDTHFISHPDWDKYKNYLEFVQPQLEQERIRRNTFKALMQDNDHHLGFSHLPQQVKQHIKQMKLDIPKPAQNAAAKDLLVSKKAETESLSAYFQRILRPQRQFLVRYAEGWTDGKNMSVVKQFGEQIVVGYPIEVMHLFAQKWREWAVKLSKVQSSSSSSAPSSKTNSR</sequence>
<proteinExistence type="predicted"/>
<feature type="region of interest" description="Disordered" evidence="1">
    <location>
        <begin position="86"/>
        <end position="108"/>
    </location>
</feature>
<feature type="compositionally biased region" description="Polar residues" evidence="1">
    <location>
        <begin position="9"/>
        <end position="20"/>
    </location>
</feature>
<feature type="compositionally biased region" description="Low complexity" evidence="1">
    <location>
        <begin position="90"/>
        <end position="105"/>
    </location>
</feature>
<keyword evidence="3" id="KW-1185">Reference proteome</keyword>
<dbReference type="EMBL" id="JAFCIX010000571">
    <property type="protein sequence ID" value="KAH6586705.1"/>
    <property type="molecule type" value="Genomic_DNA"/>
</dbReference>
<evidence type="ECO:0000313" key="2">
    <source>
        <dbReference type="EMBL" id="KAH6586705.1"/>
    </source>
</evidence>
<protein>
    <submittedName>
        <fullName evidence="2">Uncharacterized protein</fullName>
    </submittedName>
</protein>
<dbReference type="Proteomes" id="UP001648503">
    <property type="component" value="Unassembled WGS sequence"/>
</dbReference>
<feature type="region of interest" description="Disordered" evidence="1">
    <location>
        <begin position="1"/>
        <end position="58"/>
    </location>
</feature>
<name>A0ABQ8EXA8_9FUNG</name>
<evidence type="ECO:0000313" key="3">
    <source>
        <dbReference type="Proteomes" id="UP001648503"/>
    </source>
</evidence>
<evidence type="ECO:0000256" key="1">
    <source>
        <dbReference type="SAM" id="MobiDB-lite"/>
    </source>
</evidence>